<reference evidence="2" key="1">
    <citation type="journal article" date="2022" name="bioRxiv">
        <title>Sequencing and chromosome-scale assembly of the giantPleurodeles waltlgenome.</title>
        <authorList>
            <person name="Brown T."/>
            <person name="Elewa A."/>
            <person name="Iarovenko S."/>
            <person name="Subramanian E."/>
            <person name="Araus A.J."/>
            <person name="Petzold A."/>
            <person name="Susuki M."/>
            <person name="Suzuki K.-i.T."/>
            <person name="Hayashi T."/>
            <person name="Toyoda A."/>
            <person name="Oliveira C."/>
            <person name="Osipova E."/>
            <person name="Leigh N.D."/>
            <person name="Simon A."/>
            <person name="Yun M.H."/>
        </authorList>
    </citation>
    <scope>NUCLEOTIDE SEQUENCE</scope>
    <source>
        <strain evidence="2">20211129_DDA</strain>
        <tissue evidence="2">Liver</tissue>
    </source>
</reference>
<evidence type="ECO:0000313" key="2">
    <source>
        <dbReference type="EMBL" id="KAJ1160571.1"/>
    </source>
</evidence>
<dbReference type="Proteomes" id="UP001066276">
    <property type="component" value="Chromosome 4_2"/>
</dbReference>
<feature type="region of interest" description="Disordered" evidence="1">
    <location>
        <begin position="104"/>
        <end position="171"/>
    </location>
</feature>
<organism evidence="2 3">
    <name type="scientific">Pleurodeles waltl</name>
    <name type="common">Iberian ribbed newt</name>
    <dbReference type="NCBI Taxonomy" id="8319"/>
    <lineage>
        <taxon>Eukaryota</taxon>
        <taxon>Metazoa</taxon>
        <taxon>Chordata</taxon>
        <taxon>Craniata</taxon>
        <taxon>Vertebrata</taxon>
        <taxon>Euteleostomi</taxon>
        <taxon>Amphibia</taxon>
        <taxon>Batrachia</taxon>
        <taxon>Caudata</taxon>
        <taxon>Salamandroidea</taxon>
        <taxon>Salamandridae</taxon>
        <taxon>Pleurodelinae</taxon>
        <taxon>Pleurodeles</taxon>
    </lineage>
</organism>
<dbReference type="EMBL" id="JANPWB010000008">
    <property type="protein sequence ID" value="KAJ1160571.1"/>
    <property type="molecule type" value="Genomic_DNA"/>
</dbReference>
<feature type="region of interest" description="Disordered" evidence="1">
    <location>
        <begin position="1"/>
        <end position="34"/>
    </location>
</feature>
<feature type="compositionally biased region" description="Basic and acidic residues" evidence="1">
    <location>
        <begin position="1"/>
        <end position="28"/>
    </location>
</feature>
<gene>
    <name evidence="2" type="ORF">NDU88_001067</name>
</gene>
<sequence length="428" mass="46521">MDRDPRQRAKLERDLKGDGRSTAREGRPVHARQQCTRAAQQASLRAVWVRAALTQPEFVSVAALVGAQCSETHFSALRSAEITCSARQCGVRLAQVNVQVHTGEPAGLTPEQTYAYPLTQSKREKGREGQEKEEQNDRKAVTKGENRDEKEPNAEALQQAGAGGQEGPDIRALTVDPGVQVLPFAVLPCSMAPKQARCAPDTPMTHAEFFSFCELWKMAKTHGVDWALQKLVEGPVKDQQPWAAVPYQSNSGKPRRYKVATPESRTVKTNAQPQASQGASDGQPPAPRPQIQAPIGLVISTGMVAVDQSNMAYFPTPQDKGAPQEASAPKGVVPYPDIIVIHAGGNDIIPLGRQGVRKALLFTLSKVRNRVLSTATLWSEVIPRLVWLDSAHLGYEWLYEQKESFCSENLGGIFDGHGAAQLDPGSQG</sequence>
<keyword evidence="3" id="KW-1185">Reference proteome</keyword>
<evidence type="ECO:0000313" key="3">
    <source>
        <dbReference type="Proteomes" id="UP001066276"/>
    </source>
</evidence>
<dbReference type="AlphaFoldDB" id="A0AAV7S9R1"/>
<evidence type="ECO:0000256" key="1">
    <source>
        <dbReference type="SAM" id="MobiDB-lite"/>
    </source>
</evidence>
<feature type="compositionally biased region" description="Polar residues" evidence="1">
    <location>
        <begin position="263"/>
        <end position="280"/>
    </location>
</feature>
<comment type="caution">
    <text evidence="2">The sequence shown here is derived from an EMBL/GenBank/DDBJ whole genome shotgun (WGS) entry which is preliminary data.</text>
</comment>
<protein>
    <submittedName>
        <fullName evidence="2">Uncharacterized protein</fullName>
    </submittedName>
</protein>
<feature type="compositionally biased region" description="Basic and acidic residues" evidence="1">
    <location>
        <begin position="121"/>
        <end position="153"/>
    </location>
</feature>
<name>A0AAV7S9R1_PLEWA</name>
<feature type="region of interest" description="Disordered" evidence="1">
    <location>
        <begin position="243"/>
        <end position="291"/>
    </location>
</feature>
<accession>A0AAV7S9R1</accession>
<proteinExistence type="predicted"/>